<proteinExistence type="predicted"/>
<feature type="region of interest" description="Disordered" evidence="1">
    <location>
        <begin position="1"/>
        <end position="28"/>
    </location>
</feature>
<organism evidence="2">
    <name type="scientific">Culex pipiens</name>
    <name type="common">House mosquito</name>
    <dbReference type="NCBI Taxonomy" id="7175"/>
    <lineage>
        <taxon>Eukaryota</taxon>
        <taxon>Metazoa</taxon>
        <taxon>Ecdysozoa</taxon>
        <taxon>Arthropoda</taxon>
        <taxon>Hexapoda</taxon>
        <taxon>Insecta</taxon>
        <taxon>Pterygota</taxon>
        <taxon>Neoptera</taxon>
        <taxon>Endopterygota</taxon>
        <taxon>Diptera</taxon>
        <taxon>Nematocera</taxon>
        <taxon>Culicoidea</taxon>
        <taxon>Culicidae</taxon>
        <taxon>Culicinae</taxon>
        <taxon>Culicini</taxon>
        <taxon>Culex</taxon>
        <taxon>Culex</taxon>
    </lineage>
</organism>
<reference evidence="2" key="1">
    <citation type="submission" date="2021-05" db="EMBL/GenBank/DDBJ databases">
        <authorList>
            <person name="Alioto T."/>
            <person name="Alioto T."/>
            <person name="Gomez Garrido J."/>
        </authorList>
    </citation>
    <scope>NUCLEOTIDE SEQUENCE</scope>
</reference>
<feature type="compositionally biased region" description="Basic and acidic residues" evidence="1">
    <location>
        <begin position="7"/>
        <end position="19"/>
    </location>
</feature>
<dbReference type="AlphaFoldDB" id="A0A8D8FT72"/>
<name>A0A8D8FT72_CULPI</name>
<evidence type="ECO:0000313" key="2">
    <source>
        <dbReference type="EMBL" id="CAG6484347.1"/>
    </source>
</evidence>
<sequence length="106" mass="12117">MAKGRHRELTSAKQQENKQKNLSLSRSRPVRNRCCCDFVACFQNVQPGPELRICGVILPRCVCLRIAVSLAPSSQQHTNTTHSLRFPALNQIRIMCYAHNTKQQHF</sequence>
<evidence type="ECO:0000256" key="1">
    <source>
        <dbReference type="SAM" id="MobiDB-lite"/>
    </source>
</evidence>
<dbReference type="EMBL" id="HBUE01099044">
    <property type="protein sequence ID" value="CAG6484347.1"/>
    <property type="molecule type" value="Transcribed_RNA"/>
</dbReference>
<accession>A0A8D8FT72</accession>
<protein>
    <submittedName>
        <fullName evidence="2">(northern house mosquito) hypothetical protein</fullName>
    </submittedName>
</protein>